<evidence type="ECO:0000313" key="3">
    <source>
        <dbReference type="Proteomes" id="UP000178419"/>
    </source>
</evidence>
<feature type="transmembrane region" description="Helical" evidence="1">
    <location>
        <begin position="44"/>
        <end position="65"/>
    </location>
</feature>
<sequence>MFKLPDIIILMPDLSNSGAMGISYCEAYPWSCTPFLFQFLKGHLLYFTVLIIFTAILTFFIKILLRKSLARIKFLPLLSIIFLITLVSVISYKIFNIIVHAGDLGLNKEVLNCVLRNAPEECYHFAAISEYRNSSNYLMAHKICNLVRDPNDCKMEVCDNLSESISPQECRDKVLRTCPDGYILDNIPCACNVPAGPYATYDEQWLKNYWNKYRNGDTFKYCCSGKQQDGPCP</sequence>
<dbReference type="AlphaFoldDB" id="A0A1F7Y4J9"/>
<dbReference type="Proteomes" id="UP000178419">
    <property type="component" value="Unassembled WGS sequence"/>
</dbReference>
<keyword evidence="1" id="KW-0812">Transmembrane</keyword>
<keyword evidence="1" id="KW-1133">Transmembrane helix</keyword>
<evidence type="ECO:0000313" key="2">
    <source>
        <dbReference type="EMBL" id="OGM21578.1"/>
    </source>
</evidence>
<evidence type="ECO:0000256" key="1">
    <source>
        <dbReference type="SAM" id="Phobius"/>
    </source>
</evidence>
<protein>
    <submittedName>
        <fullName evidence="2">Uncharacterized protein</fullName>
    </submittedName>
</protein>
<proteinExistence type="predicted"/>
<comment type="caution">
    <text evidence="2">The sequence shown here is derived from an EMBL/GenBank/DDBJ whole genome shotgun (WGS) entry which is preliminary data.</text>
</comment>
<dbReference type="EMBL" id="MGGE01000013">
    <property type="protein sequence ID" value="OGM21578.1"/>
    <property type="molecule type" value="Genomic_DNA"/>
</dbReference>
<feature type="transmembrane region" description="Helical" evidence="1">
    <location>
        <begin position="77"/>
        <end position="95"/>
    </location>
</feature>
<accession>A0A1F7Y4J9</accession>
<keyword evidence="1" id="KW-0472">Membrane</keyword>
<organism evidence="2 3">
    <name type="scientific">Candidatus Woesebacteria bacterium RIFCSPHIGHO2_01_FULL_38_9</name>
    <dbReference type="NCBI Taxonomy" id="1802492"/>
    <lineage>
        <taxon>Bacteria</taxon>
        <taxon>Candidatus Woeseibacteriota</taxon>
    </lineage>
</organism>
<name>A0A1F7Y4J9_9BACT</name>
<reference evidence="2 3" key="1">
    <citation type="journal article" date="2016" name="Nat. Commun.">
        <title>Thousands of microbial genomes shed light on interconnected biogeochemical processes in an aquifer system.</title>
        <authorList>
            <person name="Anantharaman K."/>
            <person name="Brown C.T."/>
            <person name="Hug L.A."/>
            <person name="Sharon I."/>
            <person name="Castelle C.J."/>
            <person name="Probst A.J."/>
            <person name="Thomas B.C."/>
            <person name="Singh A."/>
            <person name="Wilkins M.J."/>
            <person name="Karaoz U."/>
            <person name="Brodie E.L."/>
            <person name="Williams K.H."/>
            <person name="Hubbard S.S."/>
            <person name="Banfield J.F."/>
        </authorList>
    </citation>
    <scope>NUCLEOTIDE SEQUENCE [LARGE SCALE GENOMIC DNA]</scope>
</reference>
<gene>
    <name evidence="2" type="ORF">A2714_05080</name>
</gene>